<dbReference type="GeneID" id="66301280"/>
<dbReference type="InterPro" id="IPR006638">
    <property type="entry name" value="Elp3/MiaA/NifB-like_rSAM"/>
</dbReference>
<dbReference type="InterPro" id="IPR010723">
    <property type="entry name" value="HemN_C"/>
</dbReference>
<evidence type="ECO:0000313" key="11">
    <source>
        <dbReference type="EMBL" id="SLK15737.1"/>
    </source>
</evidence>
<feature type="domain" description="Radical SAM core" evidence="10">
    <location>
        <begin position="1"/>
        <end position="227"/>
    </location>
</feature>
<evidence type="ECO:0000256" key="1">
    <source>
        <dbReference type="ARBA" id="ARBA00006100"/>
    </source>
</evidence>
<dbReference type="RefSeq" id="WP_079481245.1">
    <property type="nucleotide sequence ID" value="NZ_CBML010000006.1"/>
</dbReference>
<organism evidence="11 12">
    <name type="scientific">Clostridium chauvoei JF4335</name>
    <dbReference type="NCBI Taxonomy" id="1351755"/>
    <lineage>
        <taxon>Bacteria</taxon>
        <taxon>Bacillati</taxon>
        <taxon>Bacillota</taxon>
        <taxon>Clostridia</taxon>
        <taxon>Eubacteriales</taxon>
        <taxon>Clostridiaceae</taxon>
        <taxon>Clostridium</taxon>
    </lineage>
</organism>
<dbReference type="GO" id="GO:0006779">
    <property type="term" value="P:porphyrin-containing compound biosynthetic process"/>
    <property type="evidence" value="ECO:0007669"/>
    <property type="project" value="InterPro"/>
</dbReference>
<name>A0A1U6J6I9_9CLOT</name>
<dbReference type="SFLD" id="SFLDS00029">
    <property type="entry name" value="Radical_SAM"/>
    <property type="match status" value="1"/>
</dbReference>
<comment type="subcellular location">
    <subcellularLocation>
        <location evidence="9">Cytoplasm</location>
    </subcellularLocation>
</comment>
<dbReference type="SMART" id="SM00729">
    <property type="entry name" value="Elp3"/>
    <property type="match status" value="1"/>
</dbReference>
<dbReference type="SFLD" id="SFLDG01065">
    <property type="entry name" value="anaerobic_coproporphyrinogen-I"/>
    <property type="match status" value="1"/>
</dbReference>
<keyword evidence="8 9" id="KW-0143">Chaperone</keyword>
<comment type="similarity">
    <text evidence="1">Belongs to the anaerobic coproporphyrinogen-III oxidase family. HemW subfamily.</text>
</comment>
<dbReference type="InterPro" id="IPR058240">
    <property type="entry name" value="rSAM_sf"/>
</dbReference>
<dbReference type="PANTHER" id="PTHR13932">
    <property type="entry name" value="COPROPORPHYRINIGEN III OXIDASE"/>
    <property type="match status" value="1"/>
</dbReference>
<gene>
    <name evidence="11" type="ORF">CCH01_09350</name>
</gene>
<keyword evidence="7 9" id="KW-0411">Iron-sulfur</keyword>
<proteinExistence type="inferred from homology"/>
<keyword evidence="9" id="KW-0963">Cytoplasm</keyword>
<protein>
    <recommendedName>
        <fullName evidence="2 9">Heme chaperone HemW</fullName>
    </recommendedName>
</protein>
<accession>A0A1U6J6I9</accession>
<evidence type="ECO:0000313" key="12">
    <source>
        <dbReference type="Proteomes" id="UP000190476"/>
    </source>
</evidence>
<dbReference type="InterPro" id="IPR013785">
    <property type="entry name" value="Aldolase_TIM"/>
</dbReference>
<evidence type="ECO:0000256" key="7">
    <source>
        <dbReference type="ARBA" id="ARBA00023014"/>
    </source>
</evidence>
<evidence type="ECO:0000256" key="9">
    <source>
        <dbReference type="RuleBase" id="RU364116"/>
    </source>
</evidence>
<comment type="function">
    <text evidence="9">Probably acts as a heme chaperone, transferring heme to an unknown acceptor. Binds one molecule of heme per monomer, possibly covalently. Binds 1 [4Fe-4S] cluster. The cluster is coordinated with 3 cysteines and an exchangeable S-adenosyl-L-methionine.</text>
</comment>
<dbReference type="SFLD" id="SFLDF00562">
    <property type="entry name" value="HemN-like__clustered_with_heat"/>
    <property type="match status" value="1"/>
</dbReference>
<evidence type="ECO:0000256" key="4">
    <source>
        <dbReference type="ARBA" id="ARBA00022691"/>
    </source>
</evidence>
<dbReference type="Gene3D" id="3.20.20.70">
    <property type="entry name" value="Aldolase class I"/>
    <property type="match status" value="1"/>
</dbReference>
<dbReference type="GO" id="GO:0005737">
    <property type="term" value="C:cytoplasm"/>
    <property type="evidence" value="ECO:0007669"/>
    <property type="project" value="UniProtKB-SubCell"/>
</dbReference>
<dbReference type="AlphaFoldDB" id="A0A1U6J6I9"/>
<evidence type="ECO:0000256" key="5">
    <source>
        <dbReference type="ARBA" id="ARBA00022723"/>
    </source>
</evidence>
<dbReference type="InterPro" id="IPR007197">
    <property type="entry name" value="rSAM"/>
</dbReference>
<keyword evidence="6 9" id="KW-0408">Iron</keyword>
<dbReference type="Pfam" id="PF06969">
    <property type="entry name" value="HemN_C"/>
    <property type="match status" value="1"/>
</dbReference>
<evidence type="ECO:0000256" key="3">
    <source>
        <dbReference type="ARBA" id="ARBA00022617"/>
    </source>
</evidence>
<dbReference type="NCBIfam" id="TIGR00539">
    <property type="entry name" value="hemN_rel"/>
    <property type="match status" value="1"/>
</dbReference>
<dbReference type="SFLD" id="SFLDF00288">
    <property type="entry name" value="HemN-like__clustered_with_nucl"/>
    <property type="match status" value="1"/>
</dbReference>
<keyword evidence="4 9" id="KW-0949">S-adenosyl-L-methionine</keyword>
<evidence type="ECO:0000259" key="10">
    <source>
        <dbReference type="PROSITE" id="PS51918"/>
    </source>
</evidence>
<keyword evidence="12" id="KW-1185">Reference proteome</keyword>
<keyword evidence="3 9" id="KW-0349">Heme</keyword>
<evidence type="ECO:0000256" key="6">
    <source>
        <dbReference type="ARBA" id="ARBA00023004"/>
    </source>
</evidence>
<dbReference type="OrthoDB" id="9808022at2"/>
<reference evidence="12" key="1">
    <citation type="submission" date="2017-03" db="EMBL/GenBank/DDBJ databases">
        <authorList>
            <person name="Falquet L."/>
            <person name="Falquet L."/>
        </authorList>
    </citation>
    <scope>NUCLEOTIDE SEQUENCE [LARGE SCALE GENOMIC DNA]</scope>
</reference>
<evidence type="ECO:0000256" key="2">
    <source>
        <dbReference type="ARBA" id="ARBA00017228"/>
    </source>
</evidence>
<keyword evidence="5 9" id="KW-0479">Metal-binding</keyword>
<dbReference type="GO" id="GO:0046872">
    <property type="term" value="F:metal ion binding"/>
    <property type="evidence" value="ECO:0007669"/>
    <property type="project" value="UniProtKB-UniRule"/>
</dbReference>
<keyword evidence="9" id="KW-0004">4Fe-4S</keyword>
<dbReference type="Pfam" id="PF04055">
    <property type="entry name" value="Radical_SAM"/>
    <property type="match status" value="1"/>
</dbReference>
<dbReference type="InterPro" id="IPR034505">
    <property type="entry name" value="Coproporphyrinogen-III_oxidase"/>
</dbReference>
<dbReference type="SUPFAM" id="SSF102114">
    <property type="entry name" value="Radical SAM enzymes"/>
    <property type="match status" value="1"/>
</dbReference>
<dbReference type="CDD" id="cd01335">
    <property type="entry name" value="Radical_SAM"/>
    <property type="match status" value="1"/>
</dbReference>
<dbReference type="EMBL" id="LT799839">
    <property type="protein sequence ID" value="SLK15737.1"/>
    <property type="molecule type" value="Genomic_DNA"/>
</dbReference>
<dbReference type="InterPro" id="IPR004559">
    <property type="entry name" value="HemW-like"/>
</dbReference>
<sequence length="377" mass="43533">MKEISLYVHIPFCKQKCLYCDFPSYASLEMLMDDYVDALSKEIEEKGKGYLIKSIFIGGGTPSYLSESQIKRVLDSINKLNKAKDIEFSMECNPGALEEEKLKTMLLGGVNRISMGLQARQDSLLKTLGRIHTFDEFVENFNLARKIGFNNINVDLMFGLPNQKLEDWIETLETIVKLKPDHISAYSLIIEEGTCFYNMYNNNKLRLPSEEEEREMYAITKDILSVHGYHQYEISNYSKEGCECLHNKIYWECKPYLGLGASASSFVDGYRFKNLDNVKEYVRRIKLNEDVIDEKIKNSIEDNIEEFMFMGVRLIDGISKEEFKVRFGRDVNSIYKEIIAKNIKAGLLEEDNKKLRLTSKGIELSNIVMSDFILDSK</sequence>
<dbReference type="SFLD" id="SFLDG01082">
    <property type="entry name" value="B12-binding_domain_containing"/>
    <property type="match status" value="1"/>
</dbReference>
<dbReference type="STRING" id="1351755.CCH01_09350"/>
<evidence type="ECO:0000256" key="8">
    <source>
        <dbReference type="ARBA" id="ARBA00023186"/>
    </source>
</evidence>
<dbReference type="Proteomes" id="UP000190476">
    <property type="component" value="Chromosome I"/>
</dbReference>
<dbReference type="PROSITE" id="PS51918">
    <property type="entry name" value="RADICAL_SAM"/>
    <property type="match status" value="1"/>
</dbReference>
<dbReference type="PANTHER" id="PTHR13932:SF5">
    <property type="entry name" value="RADICAL S-ADENOSYL METHIONINE DOMAIN-CONTAINING PROTEIN 1, MITOCHONDRIAL"/>
    <property type="match status" value="1"/>
</dbReference>
<dbReference type="GO" id="GO:0051539">
    <property type="term" value="F:4 iron, 4 sulfur cluster binding"/>
    <property type="evidence" value="ECO:0007669"/>
    <property type="project" value="UniProtKB-UniRule"/>
</dbReference>
<dbReference type="GO" id="GO:0004109">
    <property type="term" value="F:coproporphyrinogen oxidase activity"/>
    <property type="evidence" value="ECO:0007669"/>
    <property type="project" value="InterPro"/>
</dbReference>